<gene>
    <name evidence="2" type="ORF">H6G95_12510</name>
</gene>
<protein>
    <submittedName>
        <fullName evidence="2">Uncharacterized protein</fullName>
    </submittedName>
</protein>
<evidence type="ECO:0000313" key="2">
    <source>
        <dbReference type="EMBL" id="MBD2561424.1"/>
    </source>
</evidence>
<organism evidence="2 3">
    <name type="scientific">Nostoc linckia FACHB-391</name>
    <dbReference type="NCBI Taxonomy" id="2692906"/>
    <lineage>
        <taxon>Bacteria</taxon>
        <taxon>Bacillati</taxon>
        <taxon>Cyanobacteriota</taxon>
        <taxon>Cyanophyceae</taxon>
        <taxon>Nostocales</taxon>
        <taxon>Nostocaceae</taxon>
        <taxon>Nostoc</taxon>
    </lineage>
</organism>
<feature type="region of interest" description="Disordered" evidence="1">
    <location>
        <begin position="83"/>
        <end position="122"/>
    </location>
</feature>
<reference evidence="2 3" key="1">
    <citation type="journal article" date="2020" name="ISME J.">
        <title>Comparative genomics reveals insights into cyanobacterial evolution and habitat adaptation.</title>
        <authorList>
            <person name="Chen M.Y."/>
            <person name="Teng W.K."/>
            <person name="Zhao L."/>
            <person name="Hu C.X."/>
            <person name="Zhou Y.K."/>
            <person name="Han B.P."/>
            <person name="Song L.R."/>
            <person name="Shu W.S."/>
        </authorList>
    </citation>
    <scope>NUCLEOTIDE SEQUENCE [LARGE SCALE GENOMIC DNA]</scope>
    <source>
        <strain evidence="2 3">FACHB-391</strain>
    </source>
</reference>
<keyword evidence="3" id="KW-1185">Reference proteome</keyword>
<comment type="caution">
    <text evidence="2">The sequence shown here is derived from an EMBL/GenBank/DDBJ whole genome shotgun (WGS) entry which is preliminary data.</text>
</comment>
<evidence type="ECO:0000313" key="3">
    <source>
        <dbReference type="Proteomes" id="UP000604661"/>
    </source>
</evidence>
<sequence>MLEIQRIFNQLRRKIAIVMLASLVWLISLPATSVQAEGYYSEKNHKVEVNKPYYTTKDRRVAQTESSKPYYATKERQKVKVNIPATGDDYIDSGRRATEGIPRDSESENRPRNSRSYAEPRR</sequence>
<evidence type="ECO:0000256" key="1">
    <source>
        <dbReference type="SAM" id="MobiDB-lite"/>
    </source>
</evidence>
<dbReference type="Proteomes" id="UP000604661">
    <property type="component" value="Unassembled WGS sequence"/>
</dbReference>
<name>A0ABR8EV33_NOSLI</name>
<accession>A0ABR8EV33</accession>
<proteinExistence type="predicted"/>
<feature type="compositionally biased region" description="Basic and acidic residues" evidence="1">
    <location>
        <begin position="92"/>
        <end position="111"/>
    </location>
</feature>
<dbReference type="EMBL" id="JACJTE010000011">
    <property type="protein sequence ID" value="MBD2561424.1"/>
    <property type="molecule type" value="Genomic_DNA"/>
</dbReference>